<dbReference type="GO" id="GO:0006397">
    <property type="term" value="P:mRNA processing"/>
    <property type="evidence" value="ECO:0007669"/>
    <property type="project" value="UniProtKB-UniRule"/>
</dbReference>
<dbReference type="GO" id="GO:0003725">
    <property type="term" value="F:double-stranded RNA binding"/>
    <property type="evidence" value="ECO:0007669"/>
    <property type="project" value="TreeGrafter"/>
</dbReference>
<evidence type="ECO:0000256" key="15">
    <source>
        <dbReference type="HAMAP-Rule" id="MF_00104"/>
    </source>
</evidence>
<gene>
    <name evidence="15" type="primary">rnc</name>
    <name evidence="18" type="ORF">HMPREF3200_01029</name>
</gene>
<dbReference type="CDD" id="cd00593">
    <property type="entry name" value="RIBOc"/>
    <property type="match status" value="1"/>
</dbReference>
<dbReference type="InterPro" id="IPR000999">
    <property type="entry name" value="RNase_III_dom"/>
</dbReference>
<dbReference type="Pfam" id="PF00035">
    <property type="entry name" value="dsrm"/>
    <property type="match status" value="1"/>
</dbReference>
<dbReference type="PROSITE" id="PS50142">
    <property type="entry name" value="RNASE_3_2"/>
    <property type="match status" value="1"/>
</dbReference>
<comment type="subunit">
    <text evidence="4 15">Homodimer.</text>
</comment>
<evidence type="ECO:0000256" key="14">
    <source>
        <dbReference type="ARBA" id="ARBA00022884"/>
    </source>
</evidence>
<comment type="similarity">
    <text evidence="3">Belongs to the ribonuclease III family.</text>
</comment>
<dbReference type="STRING" id="33036.HMPREF3200_01029"/>
<feature type="binding site" evidence="15">
    <location>
        <position position="128"/>
    </location>
    <ligand>
        <name>Mg(2+)</name>
        <dbReference type="ChEBI" id="CHEBI:18420"/>
    </ligand>
</feature>
<dbReference type="GO" id="GO:0005737">
    <property type="term" value="C:cytoplasm"/>
    <property type="evidence" value="ECO:0007669"/>
    <property type="project" value="UniProtKB-SubCell"/>
</dbReference>
<dbReference type="FunFam" id="3.30.160.20:FF:000003">
    <property type="entry name" value="Ribonuclease 3"/>
    <property type="match status" value="1"/>
</dbReference>
<dbReference type="GO" id="GO:0010468">
    <property type="term" value="P:regulation of gene expression"/>
    <property type="evidence" value="ECO:0007669"/>
    <property type="project" value="TreeGrafter"/>
</dbReference>
<evidence type="ECO:0000313" key="18">
    <source>
        <dbReference type="EMBL" id="KWZ77980.1"/>
    </source>
</evidence>
<dbReference type="PANTHER" id="PTHR11207:SF0">
    <property type="entry name" value="RIBONUCLEASE 3"/>
    <property type="match status" value="1"/>
</dbReference>
<evidence type="ECO:0000256" key="10">
    <source>
        <dbReference type="ARBA" id="ARBA00022723"/>
    </source>
</evidence>
<dbReference type="PATRIC" id="fig|33036.3.peg.1020"/>
<dbReference type="GO" id="GO:0042802">
    <property type="term" value="F:identical protein binding"/>
    <property type="evidence" value="ECO:0007669"/>
    <property type="project" value="UniProtKB-ARBA"/>
</dbReference>
<dbReference type="Gene3D" id="1.10.1520.10">
    <property type="entry name" value="Ribonuclease III domain"/>
    <property type="match status" value="1"/>
</dbReference>
<feature type="binding site" evidence="15">
    <location>
        <position position="125"/>
    </location>
    <ligand>
        <name>Mg(2+)</name>
        <dbReference type="ChEBI" id="CHEBI:18420"/>
    </ligand>
</feature>
<feature type="domain" description="DRBM" evidence="16">
    <location>
        <begin position="167"/>
        <end position="236"/>
    </location>
</feature>
<dbReference type="GO" id="GO:0008033">
    <property type="term" value="P:tRNA processing"/>
    <property type="evidence" value="ECO:0007669"/>
    <property type="project" value="UniProtKB-KW"/>
</dbReference>
<evidence type="ECO:0000256" key="4">
    <source>
        <dbReference type="ARBA" id="ARBA00011738"/>
    </source>
</evidence>
<keyword evidence="11 15" id="KW-0255">Endonuclease</keyword>
<keyword evidence="9 15" id="KW-0540">Nuclease</keyword>
<dbReference type="Proteomes" id="UP000070383">
    <property type="component" value="Unassembled WGS sequence"/>
</dbReference>
<evidence type="ECO:0000256" key="3">
    <source>
        <dbReference type="ARBA" id="ARBA00010183"/>
    </source>
</evidence>
<dbReference type="GO" id="GO:0046872">
    <property type="term" value="F:metal ion binding"/>
    <property type="evidence" value="ECO:0007669"/>
    <property type="project" value="UniProtKB-KW"/>
</dbReference>
<feature type="binding site" evidence="15">
    <location>
        <position position="52"/>
    </location>
    <ligand>
        <name>Mg(2+)</name>
        <dbReference type="ChEBI" id="CHEBI:18420"/>
    </ligand>
</feature>
<feature type="active site" evidence="15">
    <location>
        <position position="56"/>
    </location>
</feature>
<evidence type="ECO:0000256" key="8">
    <source>
        <dbReference type="ARBA" id="ARBA00022694"/>
    </source>
</evidence>
<feature type="domain" description="RNase III" evidence="17">
    <location>
        <begin position="11"/>
        <end position="139"/>
    </location>
</feature>
<keyword evidence="19" id="KW-1185">Reference proteome</keyword>
<feature type="active site" evidence="15">
    <location>
        <position position="128"/>
    </location>
</feature>
<evidence type="ECO:0000313" key="19">
    <source>
        <dbReference type="Proteomes" id="UP000070383"/>
    </source>
</evidence>
<dbReference type="SUPFAM" id="SSF54768">
    <property type="entry name" value="dsRNA-binding domain-like"/>
    <property type="match status" value="1"/>
</dbReference>
<dbReference type="PROSITE" id="PS50137">
    <property type="entry name" value="DS_RBD"/>
    <property type="match status" value="1"/>
</dbReference>
<evidence type="ECO:0000256" key="6">
    <source>
        <dbReference type="ARBA" id="ARBA00022552"/>
    </source>
</evidence>
<dbReference type="GO" id="GO:0004525">
    <property type="term" value="F:ribonuclease III activity"/>
    <property type="evidence" value="ECO:0007669"/>
    <property type="project" value="UniProtKB-UniRule"/>
</dbReference>
<sequence length="239" mass="27257">MAISKDRLKKIEEFEEKIGYSFNDKELIDVAFTHSSYTNEVKGKKKSNERLEFLGDSILDMIVSEILFKNYSQKPEGWLTKTRSRLVCTSSFAKACEKFQMSSYLNFGNGEKQGGGELKKHVKADTFEAVCAAIYLDSSYENLFNFLVTNYKAEALHVINDDSIFNDYKTKLQEYHNAKDKKILKYELTKEEGPEHSKTFTMAVKLGNKILAYGVGKNKKQAEQMAAKAAFEKINKKNG</sequence>
<dbReference type="OrthoDB" id="9805026at2"/>
<keyword evidence="6 15" id="KW-0698">rRNA processing</keyword>
<dbReference type="EMBL" id="LRPM01000039">
    <property type="protein sequence ID" value="KWZ77980.1"/>
    <property type="molecule type" value="Genomic_DNA"/>
</dbReference>
<keyword evidence="7 15" id="KW-0507">mRNA processing</keyword>
<dbReference type="SUPFAM" id="SSF69065">
    <property type="entry name" value="RNase III domain-like"/>
    <property type="match status" value="1"/>
</dbReference>
<evidence type="ECO:0000259" key="16">
    <source>
        <dbReference type="PROSITE" id="PS50137"/>
    </source>
</evidence>
<comment type="subcellular location">
    <subcellularLocation>
        <location evidence="2 15">Cytoplasm</location>
    </subcellularLocation>
</comment>
<keyword evidence="12 15" id="KW-0378">Hydrolase</keyword>
<evidence type="ECO:0000256" key="12">
    <source>
        <dbReference type="ARBA" id="ARBA00022801"/>
    </source>
</evidence>
<dbReference type="NCBIfam" id="TIGR02191">
    <property type="entry name" value="RNaseIII"/>
    <property type="match status" value="1"/>
</dbReference>
<keyword evidence="10 15" id="KW-0479">Metal-binding</keyword>
<dbReference type="PROSITE" id="PS00517">
    <property type="entry name" value="RNASE_3_1"/>
    <property type="match status" value="1"/>
</dbReference>
<evidence type="ECO:0000256" key="9">
    <source>
        <dbReference type="ARBA" id="ARBA00022722"/>
    </source>
</evidence>
<protein>
    <recommendedName>
        <fullName evidence="15">Ribonuclease 3</fullName>
        <ecNumber evidence="15">3.1.26.3</ecNumber>
    </recommendedName>
    <alternativeName>
        <fullName evidence="15">Ribonuclease III</fullName>
        <shortName evidence="15">RNase III</shortName>
    </alternativeName>
</protein>
<dbReference type="InterPro" id="IPR011907">
    <property type="entry name" value="RNase_III"/>
</dbReference>
<accession>A0A133KEN8</accession>
<dbReference type="InterPro" id="IPR014720">
    <property type="entry name" value="dsRBD_dom"/>
</dbReference>
<dbReference type="Pfam" id="PF14622">
    <property type="entry name" value="Ribonucleas_3_3"/>
    <property type="match status" value="1"/>
</dbReference>
<dbReference type="InterPro" id="IPR036389">
    <property type="entry name" value="RNase_III_sf"/>
</dbReference>
<keyword evidence="5 15" id="KW-0963">Cytoplasm</keyword>
<dbReference type="SMART" id="SM00358">
    <property type="entry name" value="DSRM"/>
    <property type="match status" value="1"/>
</dbReference>
<dbReference type="Gene3D" id="3.30.160.20">
    <property type="match status" value="1"/>
</dbReference>
<evidence type="ECO:0000256" key="2">
    <source>
        <dbReference type="ARBA" id="ARBA00004496"/>
    </source>
</evidence>
<dbReference type="RefSeq" id="WP_004837689.1">
    <property type="nucleotide sequence ID" value="NZ_CAMPNK010000014.1"/>
</dbReference>
<dbReference type="EC" id="3.1.26.3" evidence="15"/>
<evidence type="ECO:0000256" key="5">
    <source>
        <dbReference type="ARBA" id="ARBA00022490"/>
    </source>
</evidence>
<keyword evidence="8 15" id="KW-0819">tRNA processing</keyword>
<evidence type="ECO:0000256" key="1">
    <source>
        <dbReference type="ARBA" id="ARBA00000109"/>
    </source>
</evidence>
<dbReference type="AlphaFoldDB" id="A0A133KEN8"/>
<dbReference type="CDD" id="cd10845">
    <property type="entry name" value="DSRM_RNAse_III_family"/>
    <property type="match status" value="1"/>
</dbReference>
<dbReference type="FunFam" id="1.10.1520.10:FF:000001">
    <property type="entry name" value="Ribonuclease 3"/>
    <property type="match status" value="1"/>
</dbReference>
<dbReference type="PANTHER" id="PTHR11207">
    <property type="entry name" value="RIBONUCLEASE III"/>
    <property type="match status" value="1"/>
</dbReference>
<keyword evidence="13 15" id="KW-0460">Magnesium</keyword>
<comment type="cofactor">
    <cofactor evidence="15">
        <name>Mg(2+)</name>
        <dbReference type="ChEBI" id="CHEBI:18420"/>
    </cofactor>
</comment>
<keyword evidence="15" id="KW-0699">rRNA-binding</keyword>
<evidence type="ECO:0000256" key="13">
    <source>
        <dbReference type="ARBA" id="ARBA00022842"/>
    </source>
</evidence>
<name>A0A133KEN8_9FIRM</name>
<evidence type="ECO:0000259" key="17">
    <source>
        <dbReference type="PROSITE" id="PS50142"/>
    </source>
</evidence>
<comment type="function">
    <text evidence="15">Digests double-stranded RNA. Involved in the processing of primary rRNA transcript to yield the immediate precursors to the large and small rRNAs (23S and 16S). Processes some mRNAs, and tRNAs when they are encoded in the rRNA operon. Processes pre-crRNA and tracrRNA of type II CRISPR loci if present in the organism.</text>
</comment>
<evidence type="ECO:0000256" key="7">
    <source>
        <dbReference type="ARBA" id="ARBA00022664"/>
    </source>
</evidence>
<evidence type="ECO:0000256" key="11">
    <source>
        <dbReference type="ARBA" id="ARBA00022759"/>
    </source>
</evidence>
<reference evidence="19" key="1">
    <citation type="submission" date="2016-01" db="EMBL/GenBank/DDBJ databases">
        <authorList>
            <person name="Mitreva M."/>
            <person name="Pepin K.H."/>
            <person name="Mihindukulasuriya K.A."/>
            <person name="Fulton R."/>
            <person name="Fronick C."/>
            <person name="O'Laughlin M."/>
            <person name="Miner T."/>
            <person name="Herter B."/>
            <person name="Rosa B.A."/>
            <person name="Cordes M."/>
            <person name="Tomlinson C."/>
            <person name="Wollam A."/>
            <person name="Palsikar V.B."/>
            <person name="Mardis E.R."/>
            <person name="Wilson R.K."/>
        </authorList>
    </citation>
    <scope>NUCLEOTIDE SEQUENCE [LARGE SCALE GENOMIC DNA]</scope>
    <source>
        <strain evidence="19">MJR8151</strain>
    </source>
</reference>
<comment type="caution">
    <text evidence="18">The sequence shown here is derived from an EMBL/GenBank/DDBJ whole genome shotgun (WGS) entry which is preliminary data.</text>
</comment>
<dbReference type="HAMAP" id="MF_00104">
    <property type="entry name" value="RNase_III"/>
    <property type="match status" value="1"/>
</dbReference>
<dbReference type="GO" id="GO:0006364">
    <property type="term" value="P:rRNA processing"/>
    <property type="evidence" value="ECO:0007669"/>
    <property type="project" value="UniProtKB-UniRule"/>
</dbReference>
<dbReference type="SMART" id="SM00535">
    <property type="entry name" value="RIBOc"/>
    <property type="match status" value="1"/>
</dbReference>
<comment type="catalytic activity">
    <reaction evidence="1 15">
        <text>Endonucleolytic cleavage to 5'-phosphomonoester.</text>
        <dbReference type="EC" id="3.1.26.3"/>
    </reaction>
</comment>
<organism evidence="18 19">
    <name type="scientific">Anaerococcus tetradius</name>
    <dbReference type="NCBI Taxonomy" id="33036"/>
    <lineage>
        <taxon>Bacteria</taxon>
        <taxon>Bacillati</taxon>
        <taxon>Bacillota</taxon>
        <taxon>Tissierellia</taxon>
        <taxon>Tissierellales</taxon>
        <taxon>Peptoniphilaceae</taxon>
        <taxon>Anaerococcus</taxon>
    </lineage>
</organism>
<proteinExistence type="inferred from homology"/>
<dbReference type="GO" id="GO:0019843">
    <property type="term" value="F:rRNA binding"/>
    <property type="evidence" value="ECO:0007669"/>
    <property type="project" value="UniProtKB-KW"/>
</dbReference>
<keyword evidence="14 15" id="KW-0694">RNA-binding</keyword>